<accession>U1NAE7</accession>
<feature type="region of interest" description="Disordered" evidence="1">
    <location>
        <begin position="873"/>
        <end position="902"/>
    </location>
</feature>
<feature type="region of interest" description="Disordered" evidence="1">
    <location>
        <begin position="999"/>
        <end position="1023"/>
    </location>
</feature>
<name>U1NAE7_9EURY</name>
<feature type="compositionally biased region" description="Basic and acidic residues" evidence="1">
    <location>
        <begin position="223"/>
        <end position="238"/>
    </location>
</feature>
<dbReference type="Proteomes" id="UP000030710">
    <property type="component" value="Unassembled WGS sequence"/>
</dbReference>
<dbReference type="STRING" id="1238425.J07HQW2_00234"/>
<protein>
    <submittedName>
        <fullName evidence="2">Uncharacterized protein</fullName>
    </submittedName>
</protein>
<evidence type="ECO:0000313" key="2">
    <source>
        <dbReference type="EMBL" id="ERG93800.1"/>
    </source>
</evidence>
<organism evidence="2 3">
    <name type="scientific">Haloquadratum walsbyi J07HQW2</name>
    <dbReference type="NCBI Taxonomy" id="1238425"/>
    <lineage>
        <taxon>Archaea</taxon>
        <taxon>Methanobacteriati</taxon>
        <taxon>Methanobacteriota</taxon>
        <taxon>Stenosarchaea group</taxon>
        <taxon>Halobacteria</taxon>
        <taxon>Halobacteriales</taxon>
        <taxon>Haloferacaceae</taxon>
        <taxon>Haloquadratum</taxon>
    </lineage>
</organism>
<evidence type="ECO:0000256" key="1">
    <source>
        <dbReference type="SAM" id="MobiDB-lite"/>
    </source>
</evidence>
<reference evidence="2 3" key="1">
    <citation type="journal article" date="2013" name="PLoS ONE">
        <title>Assembly-driven community genomics of a hypersaline microbial ecosystem.</title>
        <authorList>
            <person name="Podell S."/>
            <person name="Ugalde J.A."/>
            <person name="Narasingarao P."/>
            <person name="Banfield J.F."/>
            <person name="Heidelberg K.B."/>
            <person name="Allen E.E."/>
        </authorList>
    </citation>
    <scope>NUCLEOTIDE SEQUENCE [LARGE SCALE GENOMIC DNA]</scope>
    <source>
        <strain evidence="3">J07HQW2</strain>
    </source>
</reference>
<feature type="region of interest" description="Disordered" evidence="1">
    <location>
        <begin position="221"/>
        <end position="242"/>
    </location>
</feature>
<dbReference type="HOGENOM" id="CLU_246574_0_0_2"/>
<feature type="compositionally biased region" description="Basic and acidic residues" evidence="1">
    <location>
        <begin position="1008"/>
        <end position="1017"/>
    </location>
</feature>
<gene>
    <name evidence="2" type="ORF">J07HQW2_00234</name>
</gene>
<sequence length="1546" mass="171243">MSSQFNHFSKYAMLALITLTAVFIIGTASAQTFTSGDEIAFSVSEKPGNANNVVVNLEPKSSIIDEACQETSFDSCSVDDLQYVEYTITNSSGTRLGSSSAQFIGSQPEERVFTVLQTQLSVHRDVIDNGYVIGKYTYRFENCVFGEVMCSSELVYIQYTSDTFALENQPPDVSSIRGEIFTDSPDSIQFPGAQDPEGDDLIYHVRSTNGDWIDDSGNLLCNKESESSEGKPSSDCDRSITAGSGEFIPVGLNSGDRIESRETRAMLGSITLVVEDSAGNEVPVSITVFKQRFTEDSIDLILRSSTPTVESGGNINIEAVFSTTSTISGDVQYRFKSSNSRGWSSWQNDNTYSFTAPEKPRQIVSLAQVSVAGKVETATTKIIINEPVSHCVRINTDRLALPDSVQIQPDKDFCKDSSRAHTIRLKSITPPLSGFSSKTTPDDITVDYSVTRLPDGIKMTDTVMITNVKSDIVTEDGREIPVAIISGNILFGLTGEYSDITDDVGFTIQTPRSDKSSDASTGDPDDSSSPDKSVTFDKSGQIFSAKQSYSVKETYTAPNRFVDGSLTDSQVFENGQIPPMRAGLGKMTDFTNIRGLTIDNTQQPAVIESDSRNDGFNIGLSYIGVPTSGDVDTFDASLDIAYALQTSQNGQLVDLTITDKFGRVIDPIELQSRERLLQSTVSADYDTNPYGSTSTDVVGITKDTIKLTTKEQRYLTENNELYIQFETPHDGILLLFESNIQINSKEIVTESADIPPGAFDNSYEFEPATFDAQFDVVGSINDRYETYDYRPRDPMYLEVTVENSGDLRVTRTLGVYDFNKNTGEVKAIGKERVTLDPESTERLSIEHSWKPYEYGNHIVRVFDITDGTSPEDLRSVTASSTAVSDRRSSVENPAMSRDESTQSQQLVSTELVEEINVYVFQPATFEVVEIIHPDNWLIHENFDTRVVVQNIGDLDGAARFKTSLDEWSDEFTIPETAGGNVRESEVGAQKTIFLDRESYDYSPSYPTRPERESDRPRSPYGSTEATMDISVTTVHPFAQQSEFVYNELKHTMRSPVRIYKMEIMSLEVEKRTTDKYTIEDGEWYASGYPYYSFTDSQYWSAGHYATEHDIIELPANSLPTFSSTQFIYAPLNSEKDPSEDNRRMSVRALIANNGTAETGIARVRVVTDTGKQGLPDIQTVGTAGIHLDSYEYQYVDIPVVISNNENNYGVHNIEVQVRTTPDYIRQTNPQPGYESQQDAMSVDVNIELWEDFISQRIEMDSVINEQCEGYNPSTPDRVVNCRTEDQEQLDIAAIWKNVGGVSGTLLGNVDVDAVSDPSGACYIGPCTGSSRFQSPGQVELFNPGSGLPRTSYWNNQAMTISPESIGSLNADLPFTEPGVYRSRASPHRSNNEDITSFGSAEPLLPMYEVLGFAPRYQHERVKVLDITDPASYISSDRVKFDCKSGSRSCDQRVSSNPFTIWEGGSISATGKQSVDNVRISKYEWRIHESTTDSLILILLLIKPSIFQMGDIQYATETTAGLLAKSTTTEDMVEMVLLIDLMKQVDT</sequence>
<dbReference type="RefSeq" id="WP_021053294.1">
    <property type="nucleotide sequence ID" value="NZ_KE356561.1"/>
</dbReference>
<dbReference type="EMBL" id="KE356561">
    <property type="protein sequence ID" value="ERG93800.1"/>
    <property type="molecule type" value="Genomic_DNA"/>
</dbReference>
<evidence type="ECO:0000313" key="3">
    <source>
        <dbReference type="Proteomes" id="UP000030710"/>
    </source>
</evidence>
<proteinExistence type="predicted"/>
<feature type="region of interest" description="Disordered" evidence="1">
    <location>
        <begin position="508"/>
        <end position="536"/>
    </location>
</feature>